<evidence type="ECO:0000313" key="1">
    <source>
        <dbReference type="EMBL" id="KAF3502263.1"/>
    </source>
</evidence>
<organism evidence="1 2">
    <name type="scientific">Brassica cretica</name>
    <name type="common">Mustard</name>
    <dbReference type="NCBI Taxonomy" id="69181"/>
    <lineage>
        <taxon>Eukaryota</taxon>
        <taxon>Viridiplantae</taxon>
        <taxon>Streptophyta</taxon>
        <taxon>Embryophyta</taxon>
        <taxon>Tracheophyta</taxon>
        <taxon>Spermatophyta</taxon>
        <taxon>Magnoliopsida</taxon>
        <taxon>eudicotyledons</taxon>
        <taxon>Gunneridae</taxon>
        <taxon>Pentapetalae</taxon>
        <taxon>rosids</taxon>
        <taxon>malvids</taxon>
        <taxon>Brassicales</taxon>
        <taxon>Brassicaceae</taxon>
        <taxon>Brassiceae</taxon>
        <taxon>Brassica</taxon>
    </lineage>
</organism>
<dbReference type="EMBL" id="QGKX02001621">
    <property type="protein sequence ID" value="KAF3502263.1"/>
    <property type="molecule type" value="Genomic_DNA"/>
</dbReference>
<dbReference type="AlphaFoldDB" id="A0A8S9NMJ9"/>
<name>A0A8S9NMJ9_BRACR</name>
<evidence type="ECO:0000313" key="2">
    <source>
        <dbReference type="Proteomes" id="UP000712600"/>
    </source>
</evidence>
<gene>
    <name evidence="1" type="ORF">F2Q69_00044182</name>
</gene>
<comment type="caution">
    <text evidence="1">The sequence shown here is derived from an EMBL/GenBank/DDBJ whole genome shotgun (WGS) entry which is preliminary data.</text>
</comment>
<protein>
    <submittedName>
        <fullName evidence="1">Uncharacterized protein</fullName>
    </submittedName>
</protein>
<sequence length="143" mass="15836">MARHHLNHDPFSDSSSRVSIFTGLATTTDPDHGVSPKYPGFVPGSNPGQYDEHMNRGAGIYAVHVHQFGGHCKINVKFPRINGKFPKIITKVGKLGISPFLSYDGLKAEGEKLKPTLEEYIRSPRREGTGRRNTQQNLALRAI</sequence>
<proteinExistence type="predicted"/>
<accession>A0A8S9NMJ9</accession>
<reference evidence="1" key="1">
    <citation type="submission" date="2019-12" db="EMBL/GenBank/DDBJ databases">
        <title>Genome sequencing and annotation of Brassica cretica.</title>
        <authorList>
            <person name="Studholme D.J."/>
            <person name="Sarris P."/>
        </authorList>
    </citation>
    <scope>NUCLEOTIDE SEQUENCE</scope>
    <source>
        <strain evidence="1">PFS-109/04</strain>
        <tissue evidence="1">Leaf</tissue>
    </source>
</reference>
<dbReference type="Proteomes" id="UP000712600">
    <property type="component" value="Unassembled WGS sequence"/>
</dbReference>